<dbReference type="AlphaFoldDB" id="A0A1X9LRI6"/>
<dbReference type="Proteomes" id="UP000192775">
    <property type="component" value="Plasmid unnamed2"/>
</dbReference>
<keyword evidence="2" id="KW-1185">Reference proteome</keyword>
<accession>A0A1X9LRI6</accession>
<evidence type="ECO:0000313" key="2">
    <source>
        <dbReference type="Proteomes" id="UP000192775"/>
    </source>
</evidence>
<gene>
    <name evidence="1" type="ORF">B5808_20610</name>
</gene>
<geneLocation type="plasmid" evidence="1">
    <name>unnamed2</name>
</geneLocation>
<reference evidence="1 2" key="1">
    <citation type="submission" date="2017-04" db="EMBL/GenBank/DDBJ databases">
        <authorList>
            <person name="Afonso C.L."/>
            <person name="Miller P.J."/>
            <person name="Scott M.A."/>
            <person name="Spackman E."/>
            <person name="Goraichik I."/>
            <person name="Dimitrov K.M."/>
            <person name="Suarez D.L."/>
            <person name="Swayne D.E."/>
        </authorList>
    </citation>
    <scope>NUCLEOTIDE SEQUENCE [LARGE SCALE GENOMIC DNA]</scope>
    <source>
        <strain evidence="2">XA(T)</strain>
        <plasmid evidence="2">Plasmid unnamed2</plasmid>
    </source>
</reference>
<dbReference type="KEGG" id="cphy:B5808_20610"/>
<sequence>MAIDDQVKDRTDNELGKLHQLVLNELVGDQDRLEAITEEMRERGLLTAPPPVSDDPRMWWMTDGQARGWVGDVGEASDLERVRGWLILAEVEIPETITGQLDVIRADAIESGSEESDLATYADVFEYVCDGCYLEPDGKPGAVNYAPGADPVSIAYAIVLGYEQGIRHLLGQLRDAEGAAS</sequence>
<proteinExistence type="predicted"/>
<protein>
    <submittedName>
        <fullName evidence="1">Uncharacterized protein</fullName>
    </submittedName>
</protein>
<evidence type="ECO:0000313" key="1">
    <source>
        <dbReference type="EMBL" id="ARJ07795.1"/>
    </source>
</evidence>
<name>A0A1X9LRI6_9MICO</name>
<keyword evidence="1" id="KW-0614">Plasmid</keyword>
<dbReference type="RefSeq" id="WP_085021927.1">
    <property type="nucleotide sequence ID" value="NZ_BMHD01000004.1"/>
</dbReference>
<organism evidence="1 2">
    <name type="scientific">Cnuibacter physcomitrellae</name>
    <dbReference type="NCBI Taxonomy" id="1619308"/>
    <lineage>
        <taxon>Bacteria</taxon>
        <taxon>Bacillati</taxon>
        <taxon>Actinomycetota</taxon>
        <taxon>Actinomycetes</taxon>
        <taxon>Micrococcales</taxon>
        <taxon>Microbacteriaceae</taxon>
        <taxon>Cnuibacter</taxon>
    </lineage>
</organism>
<dbReference type="EMBL" id="CP020717">
    <property type="protein sequence ID" value="ARJ07795.1"/>
    <property type="molecule type" value="Genomic_DNA"/>
</dbReference>